<organism evidence="2 3">
    <name type="scientific">Wujia chipingensis</name>
    <dbReference type="NCBI Taxonomy" id="2763670"/>
    <lineage>
        <taxon>Bacteria</taxon>
        <taxon>Bacillati</taxon>
        <taxon>Bacillota</taxon>
        <taxon>Clostridia</taxon>
        <taxon>Lachnospirales</taxon>
        <taxon>Lachnospiraceae</taxon>
        <taxon>Wujia</taxon>
    </lineage>
</organism>
<reference evidence="2 3" key="1">
    <citation type="submission" date="2020-08" db="EMBL/GenBank/DDBJ databases">
        <authorList>
            <person name="Liu C."/>
            <person name="Sun Q."/>
        </authorList>
    </citation>
    <scope>NUCLEOTIDE SEQUENCE [LARGE SCALE GENOMIC DNA]</scope>
    <source>
        <strain evidence="2 3">NSJ-4</strain>
    </source>
</reference>
<evidence type="ECO:0000313" key="3">
    <source>
        <dbReference type="Proteomes" id="UP000515819"/>
    </source>
</evidence>
<protein>
    <submittedName>
        <fullName evidence="2">Uncharacterized protein</fullName>
    </submittedName>
</protein>
<name>A0A7G9FJ81_9FIRM</name>
<gene>
    <name evidence="2" type="ORF">H9Q76_07545</name>
</gene>
<keyword evidence="1" id="KW-0812">Transmembrane</keyword>
<keyword evidence="1" id="KW-0472">Membrane</keyword>
<evidence type="ECO:0000313" key="2">
    <source>
        <dbReference type="EMBL" id="QNL98612.1"/>
    </source>
</evidence>
<keyword evidence="1" id="KW-1133">Transmembrane helix</keyword>
<keyword evidence="3" id="KW-1185">Reference proteome</keyword>
<proteinExistence type="predicted"/>
<dbReference type="AlphaFoldDB" id="A0A7G9FJ81"/>
<feature type="transmembrane region" description="Helical" evidence="1">
    <location>
        <begin position="28"/>
        <end position="44"/>
    </location>
</feature>
<dbReference type="RefSeq" id="WP_178017149.1">
    <property type="nucleotide sequence ID" value="NZ_CP060632.1"/>
</dbReference>
<dbReference type="KEGG" id="wcp:H9Q76_07545"/>
<dbReference type="Proteomes" id="UP000515819">
    <property type="component" value="Chromosome"/>
</dbReference>
<evidence type="ECO:0000256" key="1">
    <source>
        <dbReference type="SAM" id="Phobius"/>
    </source>
</evidence>
<dbReference type="EMBL" id="CP060632">
    <property type="protein sequence ID" value="QNL98612.1"/>
    <property type="molecule type" value="Genomic_DNA"/>
</dbReference>
<accession>A0A7G9FJ81</accession>
<sequence>MKALFGYSILFMAIGMILSYFVSGFCEFVLVTAMLILAYVLLCFDC</sequence>